<dbReference type="Pfam" id="PF02984">
    <property type="entry name" value="Cyclin_C"/>
    <property type="match status" value="1"/>
</dbReference>
<dbReference type="GO" id="GO:0044772">
    <property type="term" value="P:mitotic cell cycle phase transition"/>
    <property type="evidence" value="ECO:0007669"/>
    <property type="project" value="InterPro"/>
</dbReference>
<reference evidence="7 8" key="1">
    <citation type="submission" date="2016-07" db="EMBL/GenBank/DDBJ databases">
        <title>Pervasive Adenine N6-methylation of Active Genes in Fungi.</title>
        <authorList>
            <consortium name="DOE Joint Genome Institute"/>
            <person name="Mondo S.J."/>
            <person name="Dannebaum R.O."/>
            <person name="Kuo R.C."/>
            <person name="Labutti K."/>
            <person name="Haridas S."/>
            <person name="Kuo A."/>
            <person name="Salamov A."/>
            <person name="Ahrendt S.R."/>
            <person name="Lipzen A."/>
            <person name="Sullivan W."/>
            <person name="Andreopoulos W.B."/>
            <person name="Clum A."/>
            <person name="Lindquist E."/>
            <person name="Daum C."/>
            <person name="Ramamoorthy G.K."/>
            <person name="Gryganskyi A."/>
            <person name="Culley D."/>
            <person name="Magnuson J.K."/>
            <person name="James T.Y."/>
            <person name="O'Malley M.A."/>
            <person name="Stajich J.E."/>
            <person name="Spatafora J.W."/>
            <person name="Visel A."/>
            <person name="Grigoriev I.V."/>
        </authorList>
    </citation>
    <scope>NUCLEOTIDE SEQUENCE [LARGE SCALE GENOMIC DNA]</scope>
    <source>
        <strain evidence="7 8">NRRL 3116</strain>
    </source>
</reference>
<dbReference type="Gene3D" id="1.10.472.10">
    <property type="entry name" value="Cyclin-like"/>
    <property type="match status" value="2"/>
</dbReference>
<keyword evidence="1" id="KW-0132">Cell division</keyword>
<dbReference type="OrthoDB" id="5590282at2759"/>
<dbReference type="RefSeq" id="XP_021877607.1">
    <property type="nucleotide sequence ID" value="XM_022021044.1"/>
</dbReference>
<feature type="domain" description="Cyclin C-terminal" evidence="6">
    <location>
        <begin position="160"/>
        <end position="275"/>
    </location>
</feature>
<sequence>MKRRKHEELVSEFEHDDMDSGDPLMASEYSAQIFQYLMELEHSTMPDPNYMATQKELAWKMRGVLIDWLAEVHYKFKLLPETMFLAVNLIDRFLSVRAVSLVKLQLVGITALFVAAKYEEVMAPSVQNFIFMADGGFSDKEILQAERYMLSALGFKMSYPNPMHFLRRISKADNYDIHSRTVAKYLMEIPLLDFNFIECPPSMISAASLCLARRMMGHECWEEKLELSSGYTENDLLPCMERMVHYLQQSRRSNTFIFRKYATKRYLKASIFCREWVMNLMRQHNHRS</sequence>
<dbReference type="InterPro" id="IPR006671">
    <property type="entry name" value="Cyclin_N"/>
</dbReference>
<dbReference type="PROSITE" id="PS00292">
    <property type="entry name" value="CYCLINS"/>
    <property type="match status" value="1"/>
</dbReference>
<evidence type="ECO:0000313" key="8">
    <source>
        <dbReference type="Proteomes" id="UP000193648"/>
    </source>
</evidence>
<dbReference type="PIRSF" id="PIRSF001771">
    <property type="entry name" value="Cyclin_A_B_D_E"/>
    <property type="match status" value="1"/>
</dbReference>
<dbReference type="InterPro" id="IPR036915">
    <property type="entry name" value="Cyclin-like_sf"/>
</dbReference>
<protein>
    <submittedName>
        <fullName evidence="7">Cyclin-like protein</fullName>
    </submittedName>
</protein>
<organism evidence="7 8">
    <name type="scientific">Lobosporangium transversale</name>
    <dbReference type="NCBI Taxonomy" id="64571"/>
    <lineage>
        <taxon>Eukaryota</taxon>
        <taxon>Fungi</taxon>
        <taxon>Fungi incertae sedis</taxon>
        <taxon>Mucoromycota</taxon>
        <taxon>Mortierellomycotina</taxon>
        <taxon>Mortierellomycetes</taxon>
        <taxon>Mortierellales</taxon>
        <taxon>Mortierellaceae</taxon>
        <taxon>Lobosporangium</taxon>
    </lineage>
</organism>
<dbReference type="PANTHER" id="PTHR10177">
    <property type="entry name" value="CYCLINS"/>
    <property type="match status" value="1"/>
</dbReference>
<dbReference type="AlphaFoldDB" id="A0A1Y2GBU6"/>
<comment type="caution">
    <text evidence="7">The sequence shown here is derived from an EMBL/GenBank/DDBJ whole genome shotgun (WGS) entry which is preliminary data.</text>
</comment>
<dbReference type="Proteomes" id="UP000193648">
    <property type="component" value="Unassembled WGS sequence"/>
</dbReference>
<dbReference type="STRING" id="64571.A0A1Y2GBU6"/>
<dbReference type="InParanoid" id="A0A1Y2GBU6"/>
<keyword evidence="2 4" id="KW-0195">Cyclin</keyword>
<dbReference type="GeneID" id="33562888"/>
<dbReference type="GO" id="GO:0051301">
    <property type="term" value="P:cell division"/>
    <property type="evidence" value="ECO:0007669"/>
    <property type="project" value="UniProtKB-KW"/>
</dbReference>
<dbReference type="CDD" id="cd20512">
    <property type="entry name" value="CYCLIN_CLBs_yeast_rpt2"/>
    <property type="match status" value="1"/>
</dbReference>
<dbReference type="InterPro" id="IPR046965">
    <property type="entry name" value="Cyclin_A/B-like"/>
</dbReference>
<accession>A0A1Y2GBU6</accession>
<comment type="similarity">
    <text evidence="4">Belongs to the cyclin family.</text>
</comment>
<feature type="domain" description="Cyclin-like" evidence="5">
    <location>
        <begin position="67"/>
        <end position="151"/>
    </location>
</feature>
<dbReference type="EMBL" id="MCFF01000045">
    <property type="protein sequence ID" value="ORZ06564.1"/>
    <property type="molecule type" value="Genomic_DNA"/>
</dbReference>
<proteinExistence type="inferred from homology"/>
<evidence type="ECO:0000256" key="3">
    <source>
        <dbReference type="ARBA" id="ARBA00023306"/>
    </source>
</evidence>
<dbReference type="SMART" id="SM01332">
    <property type="entry name" value="Cyclin_C"/>
    <property type="match status" value="1"/>
</dbReference>
<name>A0A1Y2GBU6_9FUNG</name>
<evidence type="ECO:0000256" key="2">
    <source>
        <dbReference type="ARBA" id="ARBA00023127"/>
    </source>
</evidence>
<dbReference type="InterPro" id="IPR013763">
    <property type="entry name" value="Cyclin-like_dom"/>
</dbReference>
<evidence type="ECO:0000259" key="5">
    <source>
        <dbReference type="SMART" id="SM00385"/>
    </source>
</evidence>
<keyword evidence="8" id="KW-1185">Reference proteome</keyword>
<dbReference type="InterPro" id="IPR048258">
    <property type="entry name" value="Cyclins_cyclin-box"/>
</dbReference>
<dbReference type="FunCoup" id="A0A1Y2GBU6">
    <property type="interactions" value="806"/>
</dbReference>
<dbReference type="FunFam" id="1.10.472.10:FF:000001">
    <property type="entry name" value="G2/mitotic-specific cyclin"/>
    <property type="match status" value="1"/>
</dbReference>
<gene>
    <name evidence="7" type="ORF">BCR41DRAFT_311594</name>
</gene>
<keyword evidence="3" id="KW-0131">Cell cycle</keyword>
<dbReference type="GO" id="GO:0016538">
    <property type="term" value="F:cyclin-dependent protein serine/threonine kinase regulator activity"/>
    <property type="evidence" value="ECO:0007669"/>
    <property type="project" value="InterPro"/>
</dbReference>
<dbReference type="SUPFAM" id="SSF47954">
    <property type="entry name" value="Cyclin-like"/>
    <property type="match status" value="2"/>
</dbReference>
<feature type="domain" description="Cyclin-like" evidence="5">
    <location>
        <begin position="164"/>
        <end position="245"/>
    </location>
</feature>
<evidence type="ECO:0000256" key="4">
    <source>
        <dbReference type="RuleBase" id="RU000383"/>
    </source>
</evidence>
<evidence type="ECO:0000313" key="7">
    <source>
        <dbReference type="EMBL" id="ORZ06564.1"/>
    </source>
</evidence>
<evidence type="ECO:0000259" key="6">
    <source>
        <dbReference type="SMART" id="SM01332"/>
    </source>
</evidence>
<dbReference type="Pfam" id="PF00134">
    <property type="entry name" value="Cyclin_N"/>
    <property type="match status" value="1"/>
</dbReference>
<dbReference type="InterPro" id="IPR039361">
    <property type="entry name" value="Cyclin"/>
</dbReference>
<evidence type="ECO:0000256" key="1">
    <source>
        <dbReference type="ARBA" id="ARBA00022618"/>
    </source>
</evidence>
<dbReference type="SMART" id="SM00385">
    <property type="entry name" value="CYCLIN"/>
    <property type="match status" value="2"/>
</dbReference>
<dbReference type="InterPro" id="IPR004367">
    <property type="entry name" value="Cyclin_C-dom"/>
</dbReference>